<evidence type="ECO:0000313" key="3">
    <source>
        <dbReference type="Proteomes" id="UP000054495"/>
    </source>
</evidence>
<evidence type="ECO:0000256" key="1">
    <source>
        <dbReference type="SAM" id="MobiDB-lite"/>
    </source>
</evidence>
<protein>
    <submittedName>
        <fullName evidence="2">Uncharacterized protein</fullName>
    </submittedName>
</protein>
<reference evidence="2 3" key="1">
    <citation type="submission" date="2013-05" db="EMBL/GenBank/DDBJ databases">
        <title>Draft genome of the parasitic nematode Anyclostoma ceylanicum.</title>
        <authorList>
            <person name="Mitreva M."/>
        </authorList>
    </citation>
    <scope>NUCLEOTIDE SEQUENCE [LARGE SCALE GENOMIC DNA]</scope>
</reference>
<proteinExistence type="predicted"/>
<organism evidence="2 3">
    <name type="scientific">Ancylostoma ceylanicum</name>
    <dbReference type="NCBI Taxonomy" id="53326"/>
    <lineage>
        <taxon>Eukaryota</taxon>
        <taxon>Metazoa</taxon>
        <taxon>Ecdysozoa</taxon>
        <taxon>Nematoda</taxon>
        <taxon>Chromadorea</taxon>
        <taxon>Rhabditida</taxon>
        <taxon>Rhabditina</taxon>
        <taxon>Rhabditomorpha</taxon>
        <taxon>Strongyloidea</taxon>
        <taxon>Ancylostomatidae</taxon>
        <taxon>Ancylostomatinae</taxon>
        <taxon>Ancylostoma</taxon>
    </lineage>
</organism>
<name>A0A0D6M5Q0_9BILA</name>
<accession>A0A0D6M5Q0</accession>
<sequence length="229" mass="25981">MWLAMSRNSQLSLLRPGSSEMSIIYNSEGFPVRIIKNNQALSSPGSEHLRNGFPLSPQPTTRPPSVKQRARSLPRRTVEKDPFDGLEGGWWSKGEVQRNKERREMANNGKSVSGGDWSQRPETPKRQHQSRWRERDVDVDDIPAAGYSGHMPGLRQLGVGKSFNTAAREAKRDYAIRRRALSGDRNLLIVNLDQKIVDFFTPELPNCYQILELGHDSLEHISMPLQKNP</sequence>
<keyword evidence="3" id="KW-1185">Reference proteome</keyword>
<dbReference type="Proteomes" id="UP000054495">
    <property type="component" value="Unassembled WGS sequence"/>
</dbReference>
<feature type="compositionally biased region" description="Basic and acidic residues" evidence="1">
    <location>
        <begin position="95"/>
        <end position="105"/>
    </location>
</feature>
<dbReference type="EMBL" id="KE124793">
    <property type="protein sequence ID" value="EPB79464.1"/>
    <property type="molecule type" value="Genomic_DNA"/>
</dbReference>
<feature type="region of interest" description="Disordered" evidence="1">
    <location>
        <begin position="42"/>
        <end position="136"/>
    </location>
</feature>
<evidence type="ECO:0000313" key="2">
    <source>
        <dbReference type="EMBL" id="EPB79464.1"/>
    </source>
</evidence>
<gene>
    <name evidence="2" type="ORF">ANCCEY_01401</name>
</gene>
<dbReference type="AlphaFoldDB" id="A0A0D6M5Q0"/>